<dbReference type="OrthoDB" id="8911465at2759"/>
<evidence type="ECO:0000256" key="2">
    <source>
        <dbReference type="SAM" id="SignalP"/>
    </source>
</evidence>
<evidence type="ECO:0000313" key="3">
    <source>
        <dbReference type="EMBL" id="GCB68849.1"/>
    </source>
</evidence>
<keyword evidence="4" id="KW-1185">Reference proteome</keyword>
<feature type="signal peptide" evidence="2">
    <location>
        <begin position="1"/>
        <end position="21"/>
    </location>
</feature>
<gene>
    <name evidence="3" type="ORF">scyTo_0010463</name>
</gene>
<evidence type="ECO:0000256" key="1">
    <source>
        <dbReference type="SAM" id="MobiDB-lite"/>
    </source>
</evidence>
<dbReference type="EMBL" id="BFAA01004518">
    <property type="protein sequence ID" value="GCB68849.1"/>
    <property type="molecule type" value="Genomic_DNA"/>
</dbReference>
<accession>A0A401P6S5</accession>
<reference evidence="3 4" key="1">
    <citation type="journal article" date="2018" name="Nat. Ecol. Evol.">
        <title>Shark genomes provide insights into elasmobranch evolution and the origin of vertebrates.</title>
        <authorList>
            <person name="Hara Y"/>
            <person name="Yamaguchi K"/>
            <person name="Onimaru K"/>
            <person name="Kadota M"/>
            <person name="Koyanagi M"/>
            <person name="Keeley SD"/>
            <person name="Tatsumi K"/>
            <person name="Tanaka K"/>
            <person name="Motone F"/>
            <person name="Kageyama Y"/>
            <person name="Nozu R"/>
            <person name="Adachi N"/>
            <person name="Nishimura O"/>
            <person name="Nakagawa R"/>
            <person name="Tanegashima C"/>
            <person name="Kiyatake I"/>
            <person name="Matsumoto R"/>
            <person name="Murakumo K"/>
            <person name="Nishida K"/>
            <person name="Terakita A"/>
            <person name="Kuratani S"/>
            <person name="Sato K"/>
            <person name="Hyodo S Kuraku.S."/>
        </authorList>
    </citation>
    <scope>NUCLEOTIDE SEQUENCE [LARGE SCALE GENOMIC DNA]</scope>
</reference>
<name>A0A401P6S5_SCYTO</name>
<sequence>MSANTVYYWGLLLLFLFQVNARPRPQNSLQTLSKLLGEIALYRSHENLDDEADDTAQVGISPDLQNGQPELGRSWDENLPDFESRQGLPNAIWDADHFTLELR</sequence>
<evidence type="ECO:0000313" key="4">
    <source>
        <dbReference type="Proteomes" id="UP000288216"/>
    </source>
</evidence>
<organism evidence="3 4">
    <name type="scientific">Scyliorhinus torazame</name>
    <name type="common">Cloudy catshark</name>
    <name type="synonym">Catulus torazame</name>
    <dbReference type="NCBI Taxonomy" id="75743"/>
    <lineage>
        <taxon>Eukaryota</taxon>
        <taxon>Metazoa</taxon>
        <taxon>Chordata</taxon>
        <taxon>Craniata</taxon>
        <taxon>Vertebrata</taxon>
        <taxon>Chondrichthyes</taxon>
        <taxon>Elasmobranchii</taxon>
        <taxon>Galeomorphii</taxon>
        <taxon>Galeoidea</taxon>
        <taxon>Carcharhiniformes</taxon>
        <taxon>Scyliorhinidae</taxon>
        <taxon>Scyliorhinus</taxon>
    </lineage>
</organism>
<feature type="chain" id="PRO_5019383319" evidence="2">
    <location>
        <begin position="22"/>
        <end position="103"/>
    </location>
</feature>
<dbReference type="AlphaFoldDB" id="A0A401P6S5"/>
<feature type="region of interest" description="Disordered" evidence="1">
    <location>
        <begin position="51"/>
        <end position="79"/>
    </location>
</feature>
<dbReference type="Proteomes" id="UP000288216">
    <property type="component" value="Unassembled WGS sequence"/>
</dbReference>
<comment type="caution">
    <text evidence="3">The sequence shown here is derived from an EMBL/GenBank/DDBJ whole genome shotgun (WGS) entry which is preliminary data.</text>
</comment>
<proteinExistence type="predicted"/>
<keyword evidence="2" id="KW-0732">Signal</keyword>
<dbReference type="OMA" id="PNAIWDA"/>
<protein>
    <submittedName>
        <fullName evidence="3">Uncharacterized protein</fullName>
    </submittedName>
</protein>